<name>A0AB73N121_9LEPT</name>
<gene>
    <name evidence="3" type="ORF">BWD14_11925</name>
</gene>
<sequence length="214" mass="24697">MKRFYFIGNILRFVLGLISILLFMFSFEIFSEDRTFSGGHEDAKKLLEEKRYLEAEKLAFSLLTNNPSDVNAEYILTSAWVGLGREEVKKGNYARAIDLLNKAALKWPFDQDLKKEIELLGNISSKKYVQSNASLNRKSSNSQAVILLDSDLFRSIDDLKSELHSILSVLRDFDSFHRESDSFSKREFLFLGIISVLTLVSFLNLFLSFLLWKR</sequence>
<keyword evidence="2" id="KW-0472">Membrane</keyword>
<reference evidence="3 4" key="1">
    <citation type="submission" date="2017-01" db="EMBL/GenBank/DDBJ databases">
        <title>Comparative genomic analysis of Brazilian Leptospira santarosai.</title>
        <authorList>
            <person name="Moreno L.Z."/>
            <person name="Miraglia F."/>
            <person name="Kremer F.S."/>
            <person name="Eslabao M.R."/>
            <person name="Lilenbaum W."/>
            <person name="Dellagostin O.A."/>
            <person name="Moreno A.M."/>
        </authorList>
    </citation>
    <scope>NUCLEOTIDE SEQUENCE [LARGE SCALE GENOMIC DNA]</scope>
    <source>
        <strain evidence="3 4">M52/8-19</strain>
    </source>
</reference>
<proteinExistence type="predicted"/>
<protein>
    <recommendedName>
        <fullName evidence="5">Tetratricopeptide repeat protein</fullName>
    </recommendedName>
</protein>
<dbReference type="Gene3D" id="1.25.40.10">
    <property type="entry name" value="Tetratricopeptide repeat domain"/>
    <property type="match status" value="1"/>
</dbReference>
<evidence type="ECO:0000313" key="4">
    <source>
        <dbReference type="Proteomes" id="UP000189337"/>
    </source>
</evidence>
<feature type="repeat" description="TPR" evidence="1">
    <location>
        <begin position="77"/>
        <end position="110"/>
    </location>
</feature>
<keyword evidence="2" id="KW-0812">Transmembrane</keyword>
<dbReference type="InterPro" id="IPR011990">
    <property type="entry name" value="TPR-like_helical_dom_sf"/>
</dbReference>
<feature type="transmembrane region" description="Helical" evidence="2">
    <location>
        <begin position="6"/>
        <end position="27"/>
    </location>
</feature>
<evidence type="ECO:0000256" key="2">
    <source>
        <dbReference type="SAM" id="Phobius"/>
    </source>
</evidence>
<evidence type="ECO:0000256" key="1">
    <source>
        <dbReference type="PROSITE-ProRule" id="PRU00339"/>
    </source>
</evidence>
<dbReference type="InterPro" id="IPR019734">
    <property type="entry name" value="TPR_rpt"/>
</dbReference>
<dbReference type="EMBL" id="MTSU01000010">
    <property type="protein sequence ID" value="ONF92627.1"/>
    <property type="molecule type" value="Genomic_DNA"/>
</dbReference>
<dbReference type="PROSITE" id="PS50005">
    <property type="entry name" value="TPR"/>
    <property type="match status" value="1"/>
</dbReference>
<evidence type="ECO:0000313" key="3">
    <source>
        <dbReference type="EMBL" id="ONF92627.1"/>
    </source>
</evidence>
<accession>A0AB73N121</accession>
<organism evidence="3 4">
    <name type="scientific">Leptospira santarosai</name>
    <dbReference type="NCBI Taxonomy" id="28183"/>
    <lineage>
        <taxon>Bacteria</taxon>
        <taxon>Pseudomonadati</taxon>
        <taxon>Spirochaetota</taxon>
        <taxon>Spirochaetia</taxon>
        <taxon>Leptospirales</taxon>
        <taxon>Leptospiraceae</taxon>
        <taxon>Leptospira</taxon>
    </lineage>
</organism>
<dbReference type="RefSeq" id="WP_046943492.1">
    <property type="nucleotide sequence ID" value="NZ_MTSU01000010.1"/>
</dbReference>
<dbReference type="Proteomes" id="UP000189337">
    <property type="component" value="Unassembled WGS sequence"/>
</dbReference>
<dbReference type="AlphaFoldDB" id="A0AB73N121"/>
<evidence type="ECO:0008006" key="5">
    <source>
        <dbReference type="Google" id="ProtNLM"/>
    </source>
</evidence>
<keyword evidence="1" id="KW-0802">TPR repeat</keyword>
<feature type="transmembrane region" description="Helical" evidence="2">
    <location>
        <begin position="188"/>
        <end position="212"/>
    </location>
</feature>
<keyword evidence="2" id="KW-1133">Transmembrane helix</keyword>
<comment type="caution">
    <text evidence="3">The sequence shown here is derived from an EMBL/GenBank/DDBJ whole genome shotgun (WGS) entry which is preliminary data.</text>
</comment>